<reference evidence="2 3" key="1">
    <citation type="submission" date="2015-11" db="EMBL/GenBank/DDBJ databases">
        <authorList>
            <person name="Nicholson A.C."/>
            <person name="Humrighouse B.W."/>
            <person name="Graziano J."/>
            <person name="Lasker B."/>
            <person name="Whitney A.M."/>
            <person name="Mcquiston J.R."/>
        </authorList>
    </citation>
    <scope>NUCLEOTIDE SEQUENCE [LARGE SCALE GENOMIC DNA]</scope>
    <source>
        <strain evidence="2 3">G4071</strain>
    </source>
</reference>
<feature type="compositionally biased region" description="Polar residues" evidence="1">
    <location>
        <begin position="169"/>
        <end position="179"/>
    </location>
</feature>
<keyword evidence="2" id="KW-0808">Transferase</keyword>
<dbReference type="GO" id="GO:0008168">
    <property type="term" value="F:methyltransferase activity"/>
    <property type="evidence" value="ECO:0007669"/>
    <property type="project" value="UniProtKB-KW"/>
</dbReference>
<sequence length="260" mass="29584">MSTKNKVKQSETRIIWRSQIIPAPYNPRNISVDARKGLKANIKKNGIIGGMVWNEQTSHLVSGHQKLDIADEINKYNPVTKENDYEIKVEVVDVDLKTEKELNIFFNSKSVQGEMDYAKLALMIPDIDIDIAGLDDVDMSFIEMEMPEPVEVDVPVFEPQAAKKEKSITQELDNSVSTPEASISEMEREELEEKSRQEKIDAVKKVKEQVKQGAVYEGDPYFTISFDSYENKVFFLEQFGISADVKIIKGEELAEKINNM</sequence>
<comment type="caution">
    <text evidence="2">The sequence shown here is derived from an EMBL/GenBank/DDBJ whole genome shotgun (WGS) entry which is preliminary data.</text>
</comment>
<accession>A0ABD4DQ81</accession>
<protein>
    <submittedName>
        <fullName evidence="2">DNA methylase</fullName>
    </submittedName>
</protein>
<gene>
    <name evidence="2" type="ORF">ATB95_08320</name>
</gene>
<dbReference type="AlphaFoldDB" id="A0ABD4DQ81"/>
<name>A0ABD4DQ81_ELIMR</name>
<evidence type="ECO:0000256" key="1">
    <source>
        <dbReference type="SAM" id="MobiDB-lite"/>
    </source>
</evidence>
<evidence type="ECO:0000313" key="2">
    <source>
        <dbReference type="EMBL" id="KUY20892.1"/>
    </source>
</evidence>
<evidence type="ECO:0000313" key="3">
    <source>
        <dbReference type="Proteomes" id="UP000064412"/>
    </source>
</evidence>
<dbReference type="EMBL" id="LNOI01000001">
    <property type="protein sequence ID" value="KUY20892.1"/>
    <property type="molecule type" value="Genomic_DNA"/>
</dbReference>
<dbReference type="RefSeq" id="WP_059344526.1">
    <property type="nucleotide sequence ID" value="NZ_LNOI01000001.1"/>
</dbReference>
<keyword evidence="2" id="KW-0489">Methyltransferase</keyword>
<dbReference type="GO" id="GO:0032259">
    <property type="term" value="P:methylation"/>
    <property type="evidence" value="ECO:0007669"/>
    <property type="project" value="UniProtKB-KW"/>
</dbReference>
<proteinExistence type="predicted"/>
<feature type="region of interest" description="Disordered" evidence="1">
    <location>
        <begin position="166"/>
        <end position="185"/>
    </location>
</feature>
<organism evidence="2 3">
    <name type="scientific">Elizabethkingia miricola</name>
    <name type="common">Chryseobacterium miricola</name>
    <dbReference type="NCBI Taxonomy" id="172045"/>
    <lineage>
        <taxon>Bacteria</taxon>
        <taxon>Pseudomonadati</taxon>
        <taxon>Bacteroidota</taxon>
        <taxon>Flavobacteriia</taxon>
        <taxon>Flavobacteriales</taxon>
        <taxon>Weeksellaceae</taxon>
        <taxon>Elizabethkingia</taxon>
    </lineage>
</organism>
<dbReference type="Proteomes" id="UP000064412">
    <property type="component" value="Unassembled WGS sequence"/>
</dbReference>